<feature type="domain" description="Peptidase S33 tripeptidyl aminopeptidase-like C-terminal" evidence="4">
    <location>
        <begin position="424"/>
        <end position="521"/>
    </location>
</feature>
<dbReference type="PROSITE" id="PS51257">
    <property type="entry name" value="PROKAR_LIPOPROTEIN"/>
    <property type="match status" value="1"/>
</dbReference>
<dbReference type="Gene3D" id="3.40.50.1820">
    <property type="entry name" value="alpha/beta hydrolase"/>
    <property type="match status" value="1"/>
</dbReference>
<dbReference type="InterPro" id="IPR051601">
    <property type="entry name" value="Serine_prot/Carboxylest_S33"/>
</dbReference>
<gene>
    <name evidence="5" type="ORF">ACFSXZ_21830</name>
</gene>
<evidence type="ECO:0000259" key="4">
    <source>
        <dbReference type="Pfam" id="PF08386"/>
    </source>
</evidence>
<comment type="caution">
    <text evidence="5">The sequence shown here is derived from an EMBL/GenBank/DDBJ whole genome shotgun (WGS) entry which is preliminary data.</text>
</comment>
<organism evidence="5 6">
    <name type="scientific">Amycolatopsis pigmentata</name>
    <dbReference type="NCBI Taxonomy" id="450801"/>
    <lineage>
        <taxon>Bacteria</taxon>
        <taxon>Bacillati</taxon>
        <taxon>Actinomycetota</taxon>
        <taxon>Actinomycetes</taxon>
        <taxon>Pseudonocardiales</taxon>
        <taxon>Pseudonocardiaceae</taxon>
        <taxon>Amycolatopsis</taxon>
    </lineage>
</organism>
<accession>A0ABW5FXH2</accession>
<dbReference type="GO" id="GO:0016787">
    <property type="term" value="F:hydrolase activity"/>
    <property type="evidence" value="ECO:0007669"/>
    <property type="project" value="UniProtKB-KW"/>
</dbReference>
<evidence type="ECO:0000313" key="6">
    <source>
        <dbReference type="Proteomes" id="UP001597417"/>
    </source>
</evidence>
<comment type="similarity">
    <text evidence="1">Belongs to the peptidase S33 family.</text>
</comment>
<dbReference type="PANTHER" id="PTHR43248:SF25">
    <property type="entry name" value="AB HYDROLASE-1 DOMAIN-CONTAINING PROTEIN-RELATED"/>
    <property type="match status" value="1"/>
</dbReference>
<dbReference type="EMBL" id="JBHUKR010000009">
    <property type="protein sequence ID" value="MFD2418975.1"/>
    <property type="molecule type" value="Genomic_DNA"/>
</dbReference>
<dbReference type="InterPro" id="IPR029058">
    <property type="entry name" value="AB_hydrolase_fold"/>
</dbReference>
<evidence type="ECO:0000313" key="5">
    <source>
        <dbReference type="EMBL" id="MFD2418975.1"/>
    </source>
</evidence>
<dbReference type="InterPro" id="IPR013595">
    <property type="entry name" value="Pept_S33_TAP-like_C"/>
</dbReference>
<evidence type="ECO:0000256" key="3">
    <source>
        <dbReference type="SAM" id="MobiDB-lite"/>
    </source>
</evidence>
<feature type="region of interest" description="Disordered" evidence="3">
    <location>
        <begin position="34"/>
        <end position="72"/>
    </location>
</feature>
<reference evidence="6" key="1">
    <citation type="journal article" date="2019" name="Int. J. Syst. Evol. Microbiol.">
        <title>The Global Catalogue of Microorganisms (GCM) 10K type strain sequencing project: providing services to taxonomists for standard genome sequencing and annotation.</title>
        <authorList>
            <consortium name="The Broad Institute Genomics Platform"/>
            <consortium name="The Broad Institute Genome Sequencing Center for Infectious Disease"/>
            <person name="Wu L."/>
            <person name="Ma J."/>
        </authorList>
    </citation>
    <scope>NUCLEOTIDE SEQUENCE [LARGE SCALE GENOMIC DNA]</scope>
    <source>
        <strain evidence="6">CGMCC 4.7645</strain>
    </source>
</reference>
<evidence type="ECO:0000256" key="2">
    <source>
        <dbReference type="ARBA" id="ARBA00022801"/>
    </source>
</evidence>
<proteinExistence type="inferred from homology"/>
<dbReference type="Pfam" id="PF08386">
    <property type="entry name" value="Abhydrolase_4"/>
    <property type="match status" value="1"/>
</dbReference>
<keyword evidence="6" id="KW-1185">Reference proteome</keyword>
<keyword evidence="2 5" id="KW-0378">Hydrolase</keyword>
<sequence length="523" mass="53806">MVWEPGRGSIVRRGKGLLLALLVPVVLTGCTAGPSRRPAVVENDARSAPTAGVPSTVPLPPLTEPRSPSVQWSDCDTQVRSRLEPPSVPASALSFTCATVTSVLDSPDLPGRIPTHVALLKAGSGPIPLLVLNDIEGESGTHYAAHLAAALPPALLSRFSLIGVDRRGTGDSDAVGCVPRDVRTTLLSQDPAADEIDEVLDAARRAGQQCAIDLGNSQLAIDSWRAAGDLEQIRVQLGVPKLNAIAHGEASHVLTSYAARYPGRFGRVVLDGIPDPSPDPATALADLTAARQSTLDAFGRDCADRRCGLGDATAAVTTLLDRLRADQPMLGDGTAFSPGLALDAITVGLANPARWPELATAIQAAGGGNPAPLAAFVDPMLHGSQAAPPRLDGALATECNDSSARLSANQITALGTRLRQQSALFGAAATERLTWCLPWPGRTTPLPPPGVAGLPPILVTATASDPVTPEPGTTRAAAQMPSAVRISWQGSGHAAFTSPCVGEAVRAFLADGKVPADGTLCPA</sequence>
<evidence type="ECO:0000256" key="1">
    <source>
        <dbReference type="ARBA" id="ARBA00010088"/>
    </source>
</evidence>
<name>A0ABW5FXH2_9PSEU</name>
<dbReference type="Proteomes" id="UP001597417">
    <property type="component" value="Unassembled WGS sequence"/>
</dbReference>
<dbReference type="SUPFAM" id="SSF53474">
    <property type="entry name" value="alpha/beta-Hydrolases"/>
    <property type="match status" value="1"/>
</dbReference>
<dbReference type="RefSeq" id="WP_378266964.1">
    <property type="nucleotide sequence ID" value="NZ_JBHUKR010000009.1"/>
</dbReference>
<dbReference type="PANTHER" id="PTHR43248">
    <property type="entry name" value="2-SUCCINYL-6-HYDROXY-2,4-CYCLOHEXADIENE-1-CARBOXYLATE SYNTHASE"/>
    <property type="match status" value="1"/>
</dbReference>
<protein>
    <submittedName>
        <fullName evidence="5">Alpha/beta hydrolase</fullName>
    </submittedName>
</protein>